<name>A0ABS9X7A2_9GAMM</name>
<dbReference type="RefSeq" id="WP_242289048.1">
    <property type="nucleotide sequence ID" value="NZ_JAKKSL010000007.1"/>
</dbReference>
<accession>A0ABS9X7A2</accession>
<gene>
    <name evidence="1" type="ORF">L3081_24420</name>
</gene>
<protein>
    <submittedName>
        <fullName evidence="1">Uncharacterized protein</fullName>
    </submittedName>
</protein>
<dbReference type="EMBL" id="JAKKSL010000007">
    <property type="protein sequence ID" value="MCI2285975.1"/>
    <property type="molecule type" value="Genomic_DNA"/>
</dbReference>
<comment type="caution">
    <text evidence="1">The sequence shown here is derived from an EMBL/GenBank/DDBJ whole genome shotgun (WGS) entry which is preliminary data.</text>
</comment>
<evidence type="ECO:0000313" key="2">
    <source>
        <dbReference type="Proteomes" id="UP001139646"/>
    </source>
</evidence>
<proteinExistence type="predicted"/>
<reference evidence="1" key="1">
    <citation type="submission" date="2022-01" db="EMBL/GenBank/DDBJ databases">
        <title>Colwellia maritima, isolated from seawater.</title>
        <authorList>
            <person name="Kristyanto S."/>
            <person name="Jung J."/>
            <person name="Jeon C.O."/>
        </authorList>
    </citation>
    <scope>NUCLEOTIDE SEQUENCE</scope>
    <source>
        <strain evidence="1">MSW7</strain>
    </source>
</reference>
<sequence length="191" mass="20900">MFKNRLDSCLDVINFDDKKLSFFTLTGKVIETKRTTRTSTTTTGGGGYIGKYGGHISNTKTTTNTVVEDTIWFLMENGEEGKIHINDYDVRKGETLSIVYCGLSTKTSGMPAMVINHSDGSMRNMSVLSALIKAKEITYSGNKVHGFISFTLIPLVAIITTVNMSSSHMPIGEGIFLLPDYLCSSVLFCSP</sequence>
<evidence type="ECO:0000313" key="1">
    <source>
        <dbReference type="EMBL" id="MCI2285975.1"/>
    </source>
</evidence>
<keyword evidence="2" id="KW-1185">Reference proteome</keyword>
<organism evidence="1 2">
    <name type="scientific">Colwellia maritima</name>
    <dbReference type="NCBI Taxonomy" id="2912588"/>
    <lineage>
        <taxon>Bacteria</taxon>
        <taxon>Pseudomonadati</taxon>
        <taxon>Pseudomonadota</taxon>
        <taxon>Gammaproteobacteria</taxon>
        <taxon>Alteromonadales</taxon>
        <taxon>Colwelliaceae</taxon>
        <taxon>Colwellia</taxon>
    </lineage>
</organism>
<dbReference type="Proteomes" id="UP001139646">
    <property type="component" value="Unassembled WGS sequence"/>
</dbReference>